<dbReference type="InterPro" id="IPR002921">
    <property type="entry name" value="Fungal_lipase-type"/>
</dbReference>
<proteinExistence type="predicted"/>
<dbReference type="STRING" id="105231.A0A1Y1I823"/>
<dbReference type="GO" id="GO:0006629">
    <property type="term" value="P:lipid metabolic process"/>
    <property type="evidence" value="ECO:0007669"/>
    <property type="project" value="InterPro"/>
</dbReference>
<feature type="compositionally biased region" description="Polar residues" evidence="1">
    <location>
        <begin position="369"/>
        <end position="383"/>
    </location>
</feature>
<dbReference type="Pfam" id="PF01764">
    <property type="entry name" value="Lipase_3"/>
    <property type="match status" value="1"/>
</dbReference>
<reference evidence="3 4" key="1">
    <citation type="journal article" date="2014" name="Nat. Commun.">
        <title>Klebsormidium flaccidum genome reveals primary factors for plant terrestrial adaptation.</title>
        <authorList>
            <person name="Hori K."/>
            <person name="Maruyama F."/>
            <person name="Fujisawa T."/>
            <person name="Togashi T."/>
            <person name="Yamamoto N."/>
            <person name="Seo M."/>
            <person name="Sato S."/>
            <person name="Yamada T."/>
            <person name="Mori H."/>
            <person name="Tajima N."/>
            <person name="Moriyama T."/>
            <person name="Ikeuchi M."/>
            <person name="Watanabe M."/>
            <person name="Wada H."/>
            <person name="Kobayashi K."/>
            <person name="Saito M."/>
            <person name="Masuda T."/>
            <person name="Sasaki-Sekimoto Y."/>
            <person name="Mashiguchi K."/>
            <person name="Awai K."/>
            <person name="Shimojima M."/>
            <person name="Masuda S."/>
            <person name="Iwai M."/>
            <person name="Nobusawa T."/>
            <person name="Narise T."/>
            <person name="Kondo S."/>
            <person name="Saito H."/>
            <person name="Sato R."/>
            <person name="Murakawa M."/>
            <person name="Ihara Y."/>
            <person name="Oshima-Yamada Y."/>
            <person name="Ohtaka K."/>
            <person name="Satoh M."/>
            <person name="Sonobe K."/>
            <person name="Ishii M."/>
            <person name="Ohtani R."/>
            <person name="Kanamori-Sato M."/>
            <person name="Honoki R."/>
            <person name="Miyazaki D."/>
            <person name="Mochizuki H."/>
            <person name="Umetsu J."/>
            <person name="Higashi K."/>
            <person name="Shibata D."/>
            <person name="Kamiya Y."/>
            <person name="Sato N."/>
            <person name="Nakamura Y."/>
            <person name="Tabata S."/>
            <person name="Ida S."/>
            <person name="Kurokawa K."/>
            <person name="Ohta H."/>
        </authorList>
    </citation>
    <scope>NUCLEOTIDE SEQUENCE [LARGE SCALE GENOMIC DNA]</scope>
    <source>
        <strain evidence="3 4">NIES-2285</strain>
    </source>
</reference>
<evidence type="ECO:0000313" key="4">
    <source>
        <dbReference type="Proteomes" id="UP000054558"/>
    </source>
</evidence>
<evidence type="ECO:0000256" key="1">
    <source>
        <dbReference type="SAM" id="MobiDB-lite"/>
    </source>
</evidence>
<dbReference type="Gene3D" id="3.40.50.1820">
    <property type="entry name" value="alpha/beta hydrolase"/>
    <property type="match status" value="1"/>
</dbReference>
<sequence length="1362" mass="146968">MKWYCCSEWKANVGYRSGLILWHHCGIGRSVSSQALGALARFGREAERGVQERLTAAIELGAVQGLRDQTGDPAQRARLVSETGPGAAAWLSTAPLFQALTIEDECFRTALRSWLGLRHPMVAGIALCECGQSLQGPLGGQHLLRCARGSERNDTHDSLRDTVAGIMRESGYSVRMEQYGVMPIREGDAEGRRMDLVGADPRGGSRILADVTVADPLRDGMLPEAAVERGRAARDAAQAKTVKYGDHPADDTFIPLAVETYGCLDSSFDEFLGTCARRAAELRMGGLDSAPMASRLLCYFRQRVSVSLQRSQARAVHHRAARAIERSAWRLEGASLYPEQTDVGIEGDGGQRVLNPVRMMGPLSETDAKNQGRQSQGTRQVKVSHSVFVEPASIADPSLRENDGGEGFKAGSREHQDRPAFNNVTNVVQGSAHSGGSLRGVERTVASGPQSRTHAKGGVGPGLEGTKTPSLLSLGSSDGGIGEGGFVPGSPVSSSEAVWGGLERTLYSEGQRAVFGGFQAAVSDKPSELVSSAPFGEVAPADRARIARTVSGFHCETPAIKQTVGAERELLRTMRSIQLSGFLVDDVEEAGFLDARRPEAGLDASQTLSDTFQSPSDGVWTPSDSSECSLGPLDSIEMPLQAGGLLRSTTSVFEELRRNNSKQDAPLHNLGSSRLTEPFPFSTPSYTATTDHGAVLSPPPKLCLDRIRSLPKVTVLPITANFDTAASYSPHPPLLRRQLSEIPEDPASCPNSPKTHLHPGLQQQTSPLRRRHSLSDTPRPSNLLRRSFSEAPTFARELLRATSLSACQEPHEGPCFSSQMIDALVLSRAVYETKLADMLFYMELSRAELPCGSVEVVKHGNMEKVRDGKKVRRRLSAQPYVIVKSSHGHYLVACRGTDCFQDMIQDLQLVHKRFLGLGAAHWGFVQRAHSIDIQPMLDLLAAGEHIVLTGHSMGGAVAALLTLRVMEATHGEVRSQLQCITFGCPLFANGDLADHINTEYKELFVHILSKHDAVPRMVPLVAGLFNLAMGSTRGDHPLDALAAVDLAARFLRPSPLGPLVLGAKALLSGAGGLIPPRLRGVLKGLIRVAFPPFSAIYAAAGHMVVLDRDSKAFLPFYSELKSIKCQLGFALGMTNPGLLREHEISYYVTHVGQSTQPWLEKFGCVSAGVGTRPSAGVGIRPLNRVGSIEASVGIGSAGAHSPGMGFGMGLRTGSRIPGCELGLDLDCRVQMQRPKLKPSNSSLCLERLFDTEEELDGMVHAMSDFDALPVMTPSPRVKVVTPATRRKMRLRATCTVSFKCRGLVGLPSEDVSAKPRKKRGIMRCFGFLRHVGRITRVAKSVEDVCLAYTSVRLITLVVTHFM</sequence>
<dbReference type="InterPro" id="IPR051218">
    <property type="entry name" value="Sec_MonoDiacylglyc_Lipase"/>
</dbReference>
<feature type="compositionally biased region" description="Polar residues" evidence="1">
    <location>
        <begin position="422"/>
        <end position="434"/>
    </location>
</feature>
<dbReference type="InterPro" id="IPR029058">
    <property type="entry name" value="AB_hydrolase_fold"/>
</dbReference>
<feature type="region of interest" description="Disordered" evidence="1">
    <location>
        <begin position="362"/>
        <end position="492"/>
    </location>
</feature>
<dbReference type="PANTHER" id="PTHR45856">
    <property type="entry name" value="ALPHA/BETA-HYDROLASES SUPERFAMILY PROTEIN"/>
    <property type="match status" value="1"/>
</dbReference>
<feature type="domain" description="Fungal lipase-type" evidence="2">
    <location>
        <begin position="892"/>
        <end position="1020"/>
    </location>
</feature>
<feature type="compositionally biased region" description="Gly residues" evidence="1">
    <location>
        <begin position="477"/>
        <end position="487"/>
    </location>
</feature>
<protein>
    <recommendedName>
        <fullName evidence="2">Fungal lipase-type domain-containing protein</fullName>
    </recommendedName>
</protein>
<feature type="region of interest" description="Disordered" evidence="1">
    <location>
        <begin position="743"/>
        <end position="786"/>
    </location>
</feature>
<dbReference type="Proteomes" id="UP000054558">
    <property type="component" value="Unassembled WGS sequence"/>
</dbReference>
<dbReference type="SUPFAM" id="SSF53474">
    <property type="entry name" value="alpha/beta-Hydrolases"/>
    <property type="match status" value="1"/>
</dbReference>
<keyword evidence="4" id="KW-1185">Reference proteome</keyword>
<dbReference type="CDD" id="cd00519">
    <property type="entry name" value="Lipase_3"/>
    <property type="match status" value="1"/>
</dbReference>
<gene>
    <name evidence="3" type="ORF">KFL_002080130</name>
</gene>
<organism evidence="3 4">
    <name type="scientific">Klebsormidium nitens</name>
    <name type="common">Green alga</name>
    <name type="synonym">Ulothrix nitens</name>
    <dbReference type="NCBI Taxonomy" id="105231"/>
    <lineage>
        <taxon>Eukaryota</taxon>
        <taxon>Viridiplantae</taxon>
        <taxon>Streptophyta</taxon>
        <taxon>Klebsormidiophyceae</taxon>
        <taxon>Klebsormidiales</taxon>
        <taxon>Klebsormidiaceae</taxon>
        <taxon>Klebsormidium</taxon>
    </lineage>
</organism>
<evidence type="ECO:0000259" key="2">
    <source>
        <dbReference type="Pfam" id="PF01764"/>
    </source>
</evidence>
<dbReference type="EMBL" id="DF237157">
    <property type="protein sequence ID" value="GAQ84836.1"/>
    <property type="molecule type" value="Genomic_DNA"/>
</dbReference>
<evidence type="ECO:0000313" key="3">
    <source>
        <dbReference type="EMBL" id="GAQ84836.1"/>
    </source>
</evidence>
<accession>A0A1Y1I823</accession>
<dbReference type="PANTHER" id="PTHR45856:SF21">
    <property type="entry name" value="FUNGAL LIPASE-LIKE DOMAIN-CONTAINING PROTEIN"/>
    <property type="match status" value="1"/>
</dbReference>
<dbReference type="OrthoDB" id="448294at2759"/>
<name>A0A1Y1I823_KLENI</name>